<reference evidence="1" key="2">
    <citation type="submission" date="2023-06" db="EMBL/GenBank/DDBJ databases">
        <authorList>
            <consortium name="Lawrence Berkeley National Laboratory"/>
            <person name="Haridas S."/>
            <person name="Hensen N."/>
            <person name="Bonometti L."/>
            <person name="Westerberg I."/>
            <person name="Brannstrom I.O."/>
            <person name="Guillou S."/>
            <person name="Cros-Aarteil S."/>
            <person name="Calhoun S."/>
            <person name="Kuo A."/>
            <person name="Mondo S."/>
            <person name="Pangilinan J."/>
            <person name="Riley R."/>
            <person name="Labutti K."/>
            <person name="Andreopoulos B."/>
            <person name="Lipzen A."/>
            <person name="Chen C."/>
            <person name="Yanf M."/>
            <person name="Daum C."/>
            <person name="Ng V."/>
            <person name="Clum A."/>
            <person name="Steindorff A."/>
            <person name="Ohm R."/>
            <person name="Martin F."/>
            <person name="Silar P."/>
            <person name="Natvig D."/>
            <person name="Lalanne C."/>
            <person name="Gautier V."/>
            <person name="Ament-Velasquez S.L."/>
            <person name="Kruys A."/>
            <person name="Hutchinson M.I."/>
            <person name="Powell A.J."/>
            <person name="Barry K."/>
            <person name="Miller A.N."/>
            <person name="Grigoriev I.V."/>
            <person name="Debuchy R."/>
            <person name="Gladieux P."/>
            <person name="Thoren M.H."/>
            <person name="Johannesson H."/>
        </authorList>
    </citation>
    <scope>NUCLEOTIDE SEQUENCE</scope>
    <source>
        <strain evidence="1">CBS 560.94</strain>
    </source>
</reference>
<name>A0AAE0JMB3_9PEZI</name>
<dbReference type="InterPro" id="IPR027417">
    <property type="entry name" value="P-loop_NTPase"/>
</dbReference>
<proteinExistence type="predicted"/>
<dbReference type="Proteomes" id="UP001278500">
    <property type="component" value="Unassembled WGS sequence"/>
</dbReference>
<organism evidence="1 2">
    <name type="scientific">Neurospora tetraspora</name>
    <dbReference type="NCBI Taxonomy" id="94610"/>
    <lineage>
        <taxon>Eukaryota</taxon>
        <taxon>Fungi</taxon>
        <taxon>Dikarya</taxon>
        <taxon>Ascomycota</taxon>
        <taxon>Pezizomycotina</taxon>
        <taxon>Sordariomycetes</taxon>
        <taxon>Sordariomycetidae</taxon>
        <taxon>Sordariales</taxon>
        <taxon>Sordariaceae</taxon>
        <taxon>Neurospora</taxon>
    </lineage>
</organism>
<comment type="caution">
    <text evidence="1">The sequence shown here is derived from an EMBL/GenBank/DDBJ whole genome shotgun (WGS) entry which is preliminary data.</text>
</comment>
<dbReference type="GO" id="GO:0016787">
    <property type="term" value="F:hydrolase activity"/>
    <property type="evidence" value="ECO:0007669"/>
    <property type="project" value="UniProtKB-KW"/>
</dbReference>
<evidence type="ECO:0000313" key="2">
    <source>
        <dbReference type="Proteomes" id="UP001278500"/>
    </source>
</evidence>
<accession>A0AAE0JMB3</accession>
<dbReference type="AlphaFoldDB" id="A0AAE0JMB3"/>
<dbReference type="EMBL" id="JAUEPP010000002">
    <property type="protein sequence ID" value="KAK3351943.1"/>
    <property type="molecule type" value="Genomic_DNA"/>
</dbReference>
<dbReference type="Gene3D" id="3.40.50.300">
    <property type="entry name" value="P-loop containing nucleotide triphosphate hydrolases"/>
    <property type="match status" value="1"/>
</dbReference>
<gene>
    <name evidence="1" type="ORF">B0H65DRAFT_140397</name>
</gene>
<evidence type="ECO:0000313" key="1">
    <source>
        <dbReference type="EMBL" id="KAK3351943.1"/>
    </source>
</evidence>
<dbReference type="SUPFAM" id="SSF52540">
    <property type="entry name" value="P-loop containing nucleoside triphosphate hydrolases"/>
    <property type="match status" value="1"/>
</dbReference>
<dbReference type="GeneID" id="87858081"/>
<keyword evidence="2" id="KW-1185">Reference proteome</keyword>
<dbReference type="RefSeq" id="XP_062685238.1">
    <property type="nucleotide sequence ID" value="XM_062820927.1"/>
</dbReference>
<sequence>MEEQVERLVDRAWEKYLEMPNDQRLLIAIAGIPGSGKPSPLTCFSLTITNLPFPFPLLGKTTLSQIIATRLNNLHATDSPFASLVTEIATALPMDGFHLTRAQLSAMPDPELAHARRGAEFTFDGQGFYELVKELRQPMTEESQTVWAPSFDHALKDPVEKGIEVAREVRVVVFEGNYLLLDQKPWSDASKLMDLKFFVRVPFPVARKRLVKRHLAAGIASTPEEADKRAVENDLVNGEMIEKLLREDEVDEVVESMEDGKWVHT</sequence>
<protein>
    <submittedName>
        <fullName evidence="1">P-loop containing nucleoside triphosphate hydrolase protein</fullName>
    </submittedName>
</protein>
<reference evidence="1" key="1">
    <citation type="journal article" date="2023" name="Mol. Phylogenet. Evol.">
        <title>Genome-scale phylogeny and comparative genomics of the fungal order Sordariales.</title>
        <authorList>
            <person name="Hensen N."/>
            <person name="Bonometti L."/>
            <person name="Westerberg I."/>
            <person name="Brannstrom I.O."/>
            <person name="Guillou S."/>
            <person name="Cros-Aarteil S."/>
            <person name="Calhoun S."/>
            <person name="Haridas S."/>
            <person name="Kuo A."/>
            <person name="Mondo S."/>
            <person name="Pangilinan J."/>
            <person name="Riley R."/>
            <person name="LaButti K."/>
            <person name="Andreopoulos B."/>
            <person name="Lipzen A."/>
            <person name="Chen C."/>
            <person name="Yan M."/>
            <person name="Daum C."/>
            <person name="Ng V."/>
            <person name="Clum A."/>
            <person name="Steindorff A."/>
            <person name="Ohm R.A."/>
            <person name="Martin F."/>
            <person name="Silar P."/>
            <person name="Natvig D.O."/>
            <person name="Lalanne C."/>
            <person name="Gautier V."/>
            <person name="Ament-Velasquez S.L."/>
            <person name="Kruys A."/>
            <person name="Hutchinson M.I."/>
            <person name="Powell A.J."/>
            <person name="Barry K."/>
            <person name="Miller A.N."/>
            <person name="Grigoriev I.V."/>
            <person name="Debuchy R."/>
            <person name="Gladieux P."/>
            <person name="Hiltunen Thoren M."/>
            <person name="Johannesson H."/>
        </authorList>
    </citation>
    <scope>NUCLEOTIDE SEQUENCE</scope>
    <source>
        <strain evidence="1">CBS 560.94</strain>
    </source>
</reference>
<dbReference type="PANTHER" id="PTHR10285">
    <property type="entry name" value="URIDINE KINASE"/>
    <property type="match status" value="1"/>
</dbReference>
<keyword evidence="1" id="KW-0378">Hydrolase</keyword>